<dbReference type="PANTHER" id="PTHR12425:SF5">
    <property type="entry name" value="SYNEMBRYN"/>
    <property type="match status" value="1"/>
</dbReference>
<evidence type="ECO:0000313" key="6">
    <source>
        <dbReference type="Proteomes" id="UP000322225"/>
    </source>
</evidence>
<dbReference type="GO" id="GO:0005085">
    <property type="term" value="F:guanyl-nucleotide exchange factor activity"/>
    <property type="evidence" value="ECO:0007669"/>
    <property type="project" value="UniProtKB-KW"/>
</dbReference>
<evidence type="ECO:0000256" key="2">
    <source>
        <dbReference type="ARBA" id="ARBA00022658"/>
    </source>
</evidence>
<feature type="compositionally biased region" description="Basic and acidic residues" evidence="4">
    <location>
        <begin position="629"/>
        <end position="671"/>
    </location>
</feature>
<feature type="compositionally biased region" description="Low complexity" evidence="4">
    <location>
        <begin position="344"/>
        <end position="357"/>
    </location>
</feature>
<protein>
    <submittedName>
        <fullName evidence="5">Uncharacterized protein</fullName>
    </submittedName>
</protein>
<evidence type="ECO:0000256" key="1">
    <source>
        <dbReference type="ARBA" id="ARBA00009049"/>
    </source>
</evidence>
<accession>A0A5M6CCJ3</accession>
<gene>
    <name evidence="5" type="ORF">CI109_103204</name>
</gene>
<reference evidence="5" key="2">
    <citation type="submission" date="2024-01" db="EMBL/GenBank/DDBJ databases">
        <title>Comparative genomics of Cryptococcus and Kwoniella reveals pathogenesis evolution and contrasting modes of karyotype evolution via chromosome fusion or intercentromeric recombination.</title>
        <authorList>
            <person name="Coelho M.A."/>
            <person name="David-Palma M."/>
            <person name="Shea T."/>
            <person name="Bowers K."/>
            <person name="McGinley-Smith S."/>
            <person name="Mohammad A.W."/>
            <person name="Gnirke A."/>
            <person name="Yurkov A.M."/>
            <person name="Nowrousian M."/>
            <person name="Sun S."/>
            <person name="Cuomo C.A."/>
            <person name="Heitman J."/>
        </authorList>
    </citation>
    <scope>NUCLEOTIDE SEQUENCE</scope>
    <source>
        <strain evidence="5">CBS 12478</strain>
    </source>
</reference>
<dbReference type="GeneID" id="43585695"/>
<feature type="region of interest" description="Disordered" evidence="4">
    <location>
        <begin position="344"/>
        <end position="400"/>
    </location>
</feature>
<dbReference type="GO" id="GO:0001965">
    <property type="term" value="F:G-protein alpha-subunit binding"/>
    <property type="evidence" value="ECO:0007669"/>
    <property type="project" value="TreeGrafter"/>
</dbReference>
<dbReference type="Pfam" id="PF10165">
    <property type="entry name" value="Ric8"/>
    <property type="match status" value="1"/>
</dbReference>
<dbReference type="OrthoDB" id="5585685at2759"/>
<organism evidence="5 6">
    <name type="scientific">Kwoniella shandongensis</name>
    <dbReference type="NCBI Taxonomy" id="1734106"/>
    <lineage>
        <taxon>Eukaryota</taxon>
        <taxon>Fungi</taxon>
        <taxon>Dikarya</taxon>
        <taxon>Basidiomycota</taxon>
        <taxon>Agaricomycotina</taxon>
        <taxon>Tremellomycetes</taxon>
        <taxon>Tremellales</taxon>
        <taxon>Cryptococcaceae</taxon>
        <taxon>Kwoniella</taxon>
    </lineage>
</organism>
<dbReference type="GO" id="GO:0007186">
    <property type="term" value="P:G protein-coupled receptor signaling pathway"/>
    <property type="evidence" value="ECO:0007669"/>
    <property type="project" value="TreeGrafter"/>
</dbReference>
<name>A0A5M6CCJ3_9TREE</name>
<evidence type="ECO:0000256" key="3">
    <source>
        <dbReference type="ARBA" id="ARBA00023186"/>
    </source>
</evidence>
<comment type="similarity">
    <text evidence="1">Belongs to the synembryn family.</text>
</comment>
<keyword evidence="6" id="KW-1185">Reference proteome</keyword>
<dbReference type="InterPro" id="IPR019318">
    <property type="entry name" value="Gua_nucleotide_exch_fac_Ric8"/>
</dbReference>
<sequence length="694" mass="76097">MSISRPILASKYTSIVNRSGRLDEVRRELNVVINALPTQVDPTERELYLNAILGDLDQGEDAPWAVWPDEVYILALTAIKSLGRNPVGCETLLSPHHLAILLHHSSLPISPSTTLFKQPPRPPVSSSAREALKILANLLVLHAAGRNRFAAAGGAKAVARALANKGIEGEDLILGEEEENVERLFLLGRLGFLVTIERPKAVGIMVDEEDVVISLVHHLSTIAPLPTNYAALSELLKTVNNVVRFYPYPNSTSSSSTQSEDPWDERFDVLLFPVLCLFYAIPTLDLSPPLSHITHVLLSIPFHPRILPIWHSIPETPSPATSSNTSPTSPYSMKGLLNKISNMSSLSPSSSQLSQLSQERRKLSGSLGSPGNRPKSPSSPSSPRTSISSSTGPPNVVPTSVYDPSGLPIKLLRIFDHFFDAYIPYPRKPDDQLPQGLVLEEMLPPLLLLLTRAASSSEAIRLVLKDALLPSTLDRSSGAGPLEARKGTLGNILRLMGCAGHPQTKNTAGELMWAICKGDAADLCVEIGYGNAAGLLFQKGISGPPPAKIEELPSDETTSPITVQPATPTVATTFADNSAPRHPITGLKDDSSSAQRLDEMTQEQKEREAERLFVLFDRMEKNPVISMKSGEKGDEKKKSIKEIMREKLESGDVTEWERKDELEERRRVEEEERREEEEAIRELQEYKSRTGGQK</sequence>
<evidence type="ECO:0000256" key="4">
    <source>
        <dbReference type="SAM" id="MobiDB-lite"/>
    </source>
</evidence>
<evidence type="ECO:0000313" key="5">
    <source>
        <dbReference type="EMBL" id="WWD18750.1"/>
    </source>
</evidence>
<feature type="compositionally biased region" description="Low complexity" evidence="4">
    <location>
        <begin position="369"/>
        <end position="394"/>
    </location>
</feature>
<feature type="region of interest" description="Disordered" evidence="4">
    <location>
        <begin position="625"/>
        <end position="694"/>
    </location>
</feature>
<dbReference type="PANTHER" id="PTHR12425">
    <property type="entry name" value="SYNEMBRYN"/>
    <property type="match status" value="1"/>
</dbReference>
<dbReference type="Proteomes" id="UP000322225">
    <property type="component" value="Chromosome 5"/>
</dbReference>
<proteinExistence type="inferred from homology"/>
<keyword evidence="2" id="KW-0344">Guanine-nucleotide releasing factor</keyword>
<dbReference type="AlphaFoldDB" id="A0A5M6CCJ3"/>
<feature type="region of interest" description="Disordered" evidence="4">
    <location>
        <begin position="573"/>
        <end position="606"/>
    </location>
</feature>
<dbReference type="RefSeq" id="XP_031864480.1">
    <property type="nucleotide sequence ID" value="XM_032001590.1"/>
</dbReference>
<dbReference type="GO" id="GO:0005737">
    <property type="term" value="C:cytoplasm"/>
    <property type="evidence" value="ECO:0007669"/>
    <property type="project" value="TreeGrafter"/>
</dbReference>
<feature type="compositionally biased region" description="Basic and acidic residues" evidence="4">
    <location>
        <begin position="587"/>
        <end position="606"/>
    </location>
</feature>
<reference evidence="5" key="1">
    <citation type="submission" date="2017-08" db="EMBL/GenBank/DDBJ databases">
        <authorList>
            <person name="Cuomo C."/>
            <person name="Billmyre B."/>
            <person name="Heitman J."/>
        </authorList>
    </citation>
    <scope>NUCLEOTIDE SEQUENCE</scope>
    <source>
        <strain evidence="5">CBS 12478</strain>
    </source>
</reference>
<dbReference type="KEGG" id="ksn:43585695"/>
<keyword evidence="3" id="KW-0143">Chaperone</keyword>
<dbReference type="EMBL" id="CP144055">
    <property type="protein sequence ID" value="WWD18750.1"/>
    <property type="molecule type" value="Genomic_DNA"/>
</dbReference>